<evidence type="ECO:0008006" key="2">
    <source>
        <dbReference type="Google" id="ProtNLM"/>
    </source>
</evidence>
<geneLocation type="plasmid" evidence="1">
    <name>pKPC-SMH</name>
</geneLocation>
<dbReference type="EMBL" id="KT148595">
    <property type="protein sequence ID" value="AKT72952.1"/>
    <property type="molecule type" value="Genomic_DNA"/>
</dbReference>
<reference evidence="1" key="1">
    <citation type="journal article" date="2015" name="J. Antimicrob. Chemother.">
        <title>Lateral dissemination and inter-patient transmission of blaKPC-3: role of a conjugative plasmid in spreading carbapenem resistance.</title>
        <authorList>
            <person name="Tijet N."/>
            <person name="Muller M.P."/>
            <person name="Matukas L.M."/>
            <person name="Khan A."/>
            <person name="Patel S.N."/>
            <person name="Melano R.G."/>
        </authorList>
    </citation>
    <scope>NUCLEOTIDE SEQUENCE</scope>
    <source>
        <strain evidence="1">GN1006</strain>
        <plasmid evidence="1">pKPC-SMH</plasmid>
    </source>
</reference>
<keyword evidence="1" id="KW-0614">Plasmid</keyword>
<accession>A0A0R8C7I1</accession>
<protein>
    <recommendedName>
        <fullName evidence="2">Antirestriction protein ArdR</fullName>
    </recommendedName>
</protein>
<evidence type="ECO:0000313" key="1">
    <source>
        <dbReference type="EMBL" id="AKT72952.1"/>
    </source>
</evidence>
<name>A0A0R8C7I1_KLEPN</name>
<sequence length="187" mass="20912">MAFDFKKEDAAKYGREVYRAFRSKGNHRWDTCVFVNESGAYSAVFRHSFRKKVIEDGKEIRRNVIDDEIVVAAPDAGSFTRAKFPQLADAKELKQSGFFARLRFVAEASAYREAWPGHDGGVVLIWEGKAYGWKNCLRDAHHERPGAIAIDTNGHVFIAEGGNEYDGAKCWVAMTGDITEGDNGDKS</sequence>
<proteinExistence type="predicted"/>
<organism evidence="1">
    <name type="scientific">Klebsiella pneumoniae subsp. pneumoniae</name>
    <dbReference type="NCBI Taxonomy" id="72407"/>
    <lineage>
        <taxon>Bacteria</taxon>
        <taxon>Pseudomonadati</taxon>
        <taxon>Pseudomonadota</taxon>
        <taxon>Gammaproteobacteria</taxon>
        <taxon>Enterobacterales</taxon>
        <taxon>Enterobacteriaceae</taxon>
        <taxon>Klebsiella/Raoultella group</taxon>
        <taxon>Klebsiella</taxon>
        <taxon>Klebsiella pneumoniae complex</taxon>
    </lineage>
</organism>
<dbReference type="AlphaFoldDB" id="A0A0R8C7I1"/>
<dbReference type="RefSeq" id="WP_020323174.1">
    <property type="nucleotide sequence ID" value="NZ_PUZL02000090.1"/>
</dbReference>